<gene>
    <name evidence="1" type="ORF">BAUCODRAFT_39706</name>
</gene>
<proteinExistence type="predicted"/>
<organism evidence="1 2">
    <name type="scientific">Baudoinia panamericana (strain UAMH 10762)</name>
    <name type="common">Angels' share fungus</name>
    <name type="synonym">Baudoinia compniacensis (strain UAMH 10762)</name>
    <dbReference type="NCBI Taxonomy" id="717646"/>
    <lineage>
        <taxon>Eukaryota</taxon>
        <taxon>Fungi</taxon>
        <taxon>Dikarya</taxon>
        <taxon>Ascomycota</taxon>
        <taxon>Pezizomycotina</taxon>
        <taxon>Dothideomycetes</taxon>
        <taxon>Dothideomycetidae</taxon>
        <taxon>Mycosphaerellales</taxon>
        <taxon>Teratosphaeriaceae</taxon>
        <taxon>Baudoinia</taxon>
    </lineage>
</organism>
<dbReference type="Proteomes" id="UP000011761">
    <property type="component" value="Unassembled WGS sequence"/>
</dbReference>
<sequence>MEVPLLQQRPKKDAHTVELLTKLYQVLQRSVLRGRLQGERTRRGWPIRKLRKTLLEHKHCRRILVPSNSSAAS</sequence>
<dbReference type="RefSeq" id="XP_007681806.1">
    <property type="nucleotide sequence ID" value="XM_007683616.1"/>
</dbReference>
<reference evidence="1 2" key="1">
    <citation type="journal article" date="2012" name="PLoS Pathog.">
        <title>Diverse lifestyles and strategies of plant pathogenesis encoded in the genomes of eighteen Dothideomycetes fungi.</title>
        <authorList>
            <person name="Ohm R.A."/>
            <person name="Feau N."/>
            <person name="Henrissat B."/>
            <person name="Schoch C.L."/>
            <person name="Horwitz B.A."/>
            <person name="Barry K.W."/>
            <person name="Condon B.J."/>
            <person name="Copeland A.C."/>
            <person name="Dhillon B."/>
            <person name="Glaser F."/>
            <person name="Hesse C.N."/>
            <person name="Kosti I."/>
            <person name="LaButti K."/>
            <person name="Lindquist E.A."/>
            <person name="Lucas S."/>
            <person name="Salamov A.A."/>
            <person name="Bradshaw R.E."/>
            <person name="Ciuffetti L."/>
            <person name="Hamelin R.C."/>
            <person name="Kema G.H.J."/>
            <person name="Lawrence C."/>
            <person name="Scott J.A."/>
            <person name="Spatafora J.W."/>
            <person name="Turgeon B.G."/>
            <person name="de Wit P.J.G.M."/>
            <person name="Zhong S."/>
            <person name="Goodwin S.B."/>
            <person name="Grigoriev I.V."/>
        </authorList>
    </citation>
    <scope>NUCLEOTIDE SEQUENCE [LARGE SCALE GENOMIC DNA]</scope>
    <source>
        <strain evidence="1 2">UAMH 10762</strain>
    </source>
</reference>
<dbReference type="KEGG" id="bcom:BAUCODRAFT_39706"/>
<protein>
    <submittedName>
        <fullName evidence="1">Uncharacterized protein</fullName>
    </submittedName>
</protein>
<keyword evidence="2" id="KW-1185">Reference proteome</keyword>
<dbReference type="EMBL" id="KB445565">
    <property type="protein sequence ID" value="EMC90894.1"/>
    <property type="molecule type" value="Genomic_DNA"/>
</dbReference>
<dbReference type="GeneID" id="19113865"/>
<dbReference type="HOGENOM" id="CLU_2704438_0_0_1"/>
<accession>M2MWD4</accession>
<evidence type="ECO:0000313" key="2">
    <source>
        <dbReference type="Proteomes" id="UP000011761"/>
    </source>
</evidence>
<dbReference type="AlphaFoldDB" id="M2MWD4"/>
<evidence type="ECO:0000313" key="1">
    <source>
        <dbReference type="EMBL" id="EMC90894.1"/>
    </source>
</evidence>
<name>M2MWD4_BAUPA</name>